<name>A0ABS4X5K8_9MICO</name>
<sequence length="185" mass="19363">MPTLDYPRTTVRAGTAAVVPGSTLAAGDRPALVPGTPGWVHLSPDGTLTVTPPRHVRAGLWSVTVEVRTSTGSTRFAIAELDVQGAVTPEAEQHELDPWCEVELASSTPGGVAAVTVDGGKPLPPNAHVETSRQGSRLRCIPVGGSTVWVPSPRLVPSIRLRVVYSDGSTNVVDAGLRLPVVQDR</sequence>
<organism evidence="1 2">
    <name type="scientific">Brachybacterium sacelli</name>
    <dbReference type="NCBI Taxonomy" id="173364"/>
    <lineage>
        <taxon>Bacteria</taxon>
        <taxon>Bacillati</taxon>
        <taxon>Actinomycetota</taxon>
        <taxon>Actinomycetes</taxon>
        <taxon>Micrococcales</taxon>
        <taxon>Dermabacteraceae</taxon>
        <taxon>Brachybacterium</taxon>
    </lineage>
</organism>
<keyword evidence="2" id="KW-1185">Reference proteome</keyword>
<dbReference type="Proteomes" id="UP001519290">
    <property type="component" value="Unassembled WGS sequence"/>
</dbReference>
<gene>
    <name evidence="1" type="ORF">JOF43_003714</name>
</gene>
<accession>A0ABS4X5K8</accession>
<proteinExistence type="predicted"/>
<evidence type="ECO:0000313" key="1">
    <source>
        <dbReference type="EMBL" id="MBP2383725.1"/>
    </source>
</evidence>
<evidence type="ECO:0000313" key="2">
    <source>
        <dbReference type="Proteomes" id="UP001519290"/>
    </source>
</evidence>
<dbReference type="EMBL" id="JAGIOD010000002">
    <property type="protein sequence ID" value="MBP2383725.1"/>
    <property type="molecule type" value="Genomic_DNA"/>
</dbReference>
<comment type="caution">
    <text evidence="1">The sequence shown here is derived from an EMBL/GenBank/DDBJ whole genome shotgun (WGS) entry which is preliminary data.</text>
</comment>
<protein>
    <submittedName>
        <fullName evidence="1">Uncharacterized protein</fullName>
    </submittedName>
</protein>
<dbReference type="RefSeq" id="WP_209904513.1">
    <property type="nucleotide sequence ID" value="NZ_BAAAJW010000017.1"/>
</dbReference>
<reference evidence="1 2" key="1">
    <citation type="submission" date="2021-03" db="EMBL/GenBank/DDBJ databases">
        <title>Sequencing the genomes of 1000 actinobacteria strains.</title>
        <authorList>
            <person name="Klenk H.-P."/>
        </authorList>
    </citation>
    <scope>NUCLEOTIDE SEQUENCE [LARGE SCALE GENOMIC DNA]</scope>
    <source>
        <strain evidence="1 2">DSM 14566</strain>
    </source>
</reference>